<name>A0AAD4JZQ4_9MUSC</name>
<sequence length="410" mass="46444">MQLLGNVTVAFGLVLLLSTGYIQWTEGAAYSRRSANANANKVDVEMSDAIARKVLSFTVDIKNQVTTPVTVIYSPVSIMSALAIIMSSRRQTRLANLTELFGQIDVEKMHQQFGLMLKDMAQPTKDTISPLRQFDPWRREGISESIFRQSSRTNGSQKVRLANALFLQLGNKLKLLKRHDITVNYHPDILHVDFNRRPMESINTINAWVDLQTNDHVDEMLKTSFEPETERVFVTVLTFKANWEIDFMTGSSKFNYFYPNGTENPITAPMMIATGDYPYYLSEELGCHIIGIPYQGEMTTMYMIKPFNSTKEVLNAFHENLTADHIEDLILNMKRRSGVVVLPKMNFEVSLILRTPLEGMGLSSIFDPIYSFTNQKAAMRGSKSTKVPGALTVTQIFQKVQLRVDEKGTQ</sequence>
<dbReference type="GO" id="GO:0005615">
    <property type="term" value="C:extracellular space"/>
    <property type="evidence" value="ECO:0007669"/>
    <property type="project" value="InterPro"/>
</dbReference>
<keyword evidence="4" id="KW-0732">Signal</keyword>
<protein>
    <recommendedName>
        <fullName evidence="5">Serpin domain-containing protein</fullName>
    </recommendedName>
</protein>
<evidence type="ECO:0000256" key="3">
    <source>
        <dbReference type="RuleBase" id="RU000411"/>
    </source>
</evidence>
<feature type="signal peptide" evidence="4">
    <location>
        <begin position="1"/>
        <end position="27"/>
    </location>
</feature>
<keyword evidence="7" id="KW-1185">Reference proteome</keyword>
<dbReference type="GO" id="GO:0004867">
    <property type="term" value="F:serine-type endopeptidase inhibitor activity"/>
    <property type="evidence" value="ECO:0007669"/>
    <property type="project" value="UniProtKB-KW"/>
</dbReference>
<comment type="similarity">
    <text evidence="3">Belongs to the serpin family.</text>
</comment>
<feature type="chain" id="PRO_5042100585" description="Serpin domain-containing protein" evidence="4">
    <location>
        <begin position="28"/>
        <end position="410"/>
    </location>
</feature>
<dbReference type="Gene3D" id="3.30.497.10">
    <property type="entry name" value="Antithrombin, subunit I, domain 2"/>
    <property type="match status" value="1"/>
</dbReference>
<dbReference type="SUPFAM" id="SSF56574">
    <property type="entry name" value="Serpins"/>
    <property type="match status" value="1"/>
</dbReference>
<dbReference type="AlphaFoldDB" id="A0AAD4JZQ4"/>
<proteinExistence type="inferred from homology"/>
<comment type="caution">
    <text evidence="6">The sequence shown here is derived from an EMBL/GenBank/DDBJ whole genome shotgun (WGS) entry which is preliminary data.</text>
</comment>
<evidence type="ECO:0000256" key="4">
    <source>
        <dbReference type="SAM" id="SignalP"/>
    </source>
</evidence>
<keyword evidence="2" id="KW-0722">Serine protease inhibitor</keyword>
<dbReference type="InterPro" id="IPR036186">
    <property type="entry name" value="Serpin_sf"/>
</dbReference>
<evidence type="ECO:0000313" key="7">
    <source>
        <dbReference type="Proteomes" id="UP001200034"/>
    </source>
</evidence>
<evidence type="ECO:0000256" key="2">
    <source>
        <dbReference type="ARBA" id="ARBA00022900"/>
    </source>
</evidence>
<dbReference type="SMART" id="SM00093">
    <property type="entry name" value="SERPIN"/>
    <property type="match status" value="1"/>
</dbReference>
<dbReference type="InterPro" id="IPR023796">
    <property type="entry name" value="Serpin_dom"/>
</dbReference>
<feature type="domain" description="Serpin" evidence="5">
    <location>
        <begin position="55"/>
        <end position="410"/>
    </location>
</feature>
<dbReference type="EMBL" id="JAJJHW010002585">
    <property type="protein sequence ID" value="KAH8370260.1"/>
    <property type="molecule type" value="Genomic_DNA"/>
</dbReference>
<accession>A0AAD4JZQ4</accession>
<dbReference type="Pfam" id="PF00079">
    <property type="entry name" value="Serpin"/>
    <property type="match status" value="1"/>
</dbReference>
<dbReference type="Proteomes" id="UP001200034">
    <property type="component" value="Unassembled WGS sequence"/>
</dbReference>
<dbReference type="InterPro" id="IPR000215">
    <property type="entry name" value="Serpin_fam"/>
</dbReference>
<dbReference type="InterPro" id="IPR042185">
    <property type="entry name" value="Serpin_sf_2"/>
</dbReference>
<evidence type="ECO:0000313" key="6">
    <source>
        <dbReference type="EMBL" id="KAH8370260.1"/>
    </source>
</evidence>
<dbReference type="PANTHER" id="PTHR11461:SF342">
    <property type="entry name" value="SERINE PROTEASE INHIBITOR 28DC"/>
    <property type="match status" value="1"/>
</dbReference>
<dbReference type="PANTHER" id="PTHR11461">
    <property type="entry name" value="SERINE PROTEASE INHIBITOR, SERPIN"/>
    <property type="match status" value="1"/>
</dbReference>
<keyword evidence="1" id="KW-0646">Protease inhibitor</keyword>
<reference evidence="6" key="1">
    <citation type="journal article" date="2021" name="Mol. Ecol. Resour.">
        <title>Phylogenomic analyses of the genus Drosophila reveals genomic signals of climate adaptation.</title>
        <authorList>
            <person name="Li F."/>
            <person name="Rane R.V."/>
            <person name="Luria V."/>
            <person name="Xiong Z."/>
            <person name="Chen J."/>
            <person name="Li Z."/>
            <person name="Catullo R.A."/>
            <person name="Griffin P.C."/>
            <person name="Schiffer M."/>
            <person name="Pearce S."/>
            <person name="Lee S.F."/>
            <person name="McElroy K."/>
            <person name="Stocker A."/>
            <person name="Shirriffs J."/>
            <person name="Cockerell F."/>
            <person name="Coppin C."/>
            <person name="Sgro C.M."/>
            <person name="Karger A."/>
            <person name="Cain J.W."/>
            <person name="Weber J.A."/>
            <person name="Santpere G."/>
            <person name="Kirschner M.W."/>
            <person name="Hoffmann A.A."/>
            <person name="Oakeshott J.G."/>
            <person name="Zhang G."/>
        </authorList>
    </citation>
    <scope>NUCLEOTIDE SEQUENCE</scope>
    <source>
        <strain evidence="6">BGI-SZ-2011g</strain>
    </source>
</reference>
<organism evidence="6 7">
    <name type="scientific">Drosophila rubida</name>
    <dbReference type="NCBI Taxonomy" id="30044"/>
    <lineage>
        <taxon>Eukaryota</taxon>
        <taxon>Metazoa</taxon>
        <taxon>Ecdysozoa</taxon>
        <taxon>Arthropoda</taxon>
        <taxon>Hexapoda</taxon>
        <taxon>Insecta</taxon>
        <taxon>Pterygota</taxon>
        <taxon>Neoptera</taxon>
        <taxon>Endopterygota</taxon>
        <taxon>Diptera</taxon>
        <taxon>Brachycera</taxon>
        <taxon>Muscomorpha</taxon>
        <taxon>Ephydroidea</taxon>
        <taxon>Drosophilidae</taxon>
        <taxon>Drosophila</taxon>
    </lineage>
</organism>
<evidence type="ECO:0000259" key="5">
    <source>
        <dbReference type="SMART" id="SM00093"/>
    </source>
</evidence>
<dbReference type="Gene3D" id="2.30.39.10">
    <property type="entry name" value="Alpha-1-antitrypsin, domain 1"/>
    <property type="match status" value="1"/>
</dbReference>
<dbReference type="InterPro" id="IPR042178">
    <property type="entry name" value="Serpin_sf_1"/>
</dbReference>
<evidence type="ECO:0000256" key="1">
    <source>
        <dbReference type="ARBA" id="ARBA00022690"/>
    </source>
</evidence>
<gene>
    <name evidence="6" type="ORF">KR093_002854</name>
</gene>